<dbReference type="InterPro" id="IPR036389">
    <property type="entry name" value="RNase_III_sf"/>
</dbReference>
<dbReference type="InterPro" id="IPR000504">
    <property type="entry name" value="RRM_dom"/>
</dbReference>
<dbReference type="AlphaFoldDB" id="A0A015IIR3"/>
<dbReference type="GO" id="GO:0006396">
    <property type="term" value="P:RNA processing"/>
    <property type="evidence" value="ECO:0007669"/>
    <property type="project" value="InterPro"/>
</dbReference>
<proteinExistence type="predicted"/>
<dbReference type="InterPro" id="IPR012677">
    <property type="entry name" value="Nucleotide-bd_a/b_plait_sf"/>
</dbReference>
<dbReference type="GO" id="GO:0004525">
    <property type="term" value="F:ribonuclease III activity"/>
    <property type="evidence" value="ECO:0007669"/>
    <property type="project" value="InterPro"/>
</dbReference>
<dbReference type="EMBL" id="JEMT01027454">
    <property type="protein sequence ID" value="EXX57052.1"/>
    <property type="molecule type" value="Genomic_DNA"/>
</dbReference>
<evidence type="ECO:0000259" key="1">
    <source>
        <dbReference type="Pfam" id="PF00076"/>
    </source>
</evidence>
<dbReference type="Gene3D" id="1.10.1520.10">
    <property type="entry name" value="Ribonuclease III domain"/>
    <property type="match status" value="1"/>
</dbReference>
<reference evidence="2 3" key="1">
    <citation type="submission" date="2014-02" db="EMBL/GenBank/DDBJ databases">
        <title>Single nucleus genome sequencing reveals high similarity among nuclei of an endomycorrhizal fungus.</title>
        <authorList>
            <person name="Lin K."/>
            <person name="Geurts R."/>
            <person name="Zhang Z."/>
            <person name="Limpens E."/>
            <person name="Saunders D.G."/>
            <person name="Mu D."/>
            <person name="Pang E."/>
            <person name="Cao H."/>
            <person name="Cha H."/>
            <person name="Lin T."/>
            <person name="Zhou Q."/>
            <person name="Shang Y."/>
            <person name="Li Y."/>
            <person name="Ivanov S."/>
            <person name="Sharma T."/>
            <person name="Velzen R.V."/>
            <person name="Ruijter N.D."/>
            <person name="Aanen D.K."/>
            <person name="Win J."/>
            <person name="Kamoun S."/>
            <person name="Bisseling T."/>
            <person name="Huang S."/>
        </authorList>
    </citation>
    <scope>NUCLEOTIDE SEQUENCE [LARGE SCALE GENOMIC DNA]</scope>
    <source>
        <strain evidence="3">DAOM197198w</strain>
    </source>
</reference>
<name>A0A015IIR3_RHIIW</name>
<dbReference type="Pfam" id="PF00076">
    <property type="entry name" value="RRM_1"/>
    <property type="match status" value="1"/>
</dbReference>
<organism evidence="2 3">
    <name type="scientific">Rhizophagus irregularis (strain DAOM 197198w)</name>
    <name type="common">Glomus intraradices</name>
    <dbReference type="NCBI Taxonomy" id="1432141"/>
    <lineage>
        <taxon>Eukaryota</taxon>
        <taxon>Fungi</taxon>
        <taxon>Fungi incertae sedis</taxon>
        <taxon>Mucoromycota</taxon>
        <taxon>Glomeromycotina</taxon>
        <taxon>Glomeromycetes</taxon>
        <taxon>Glomerales</taxon>
        <taxon>Glomeraceae</taxon>
        <taxon>Rhizophagus</taxon>
    </lineage>
</organism>
<dbReference type="SUPFAM" id="SSF54928">
    <property type="entry name" value="RNA-binding domain, RBD"/>
    <property type="match status" value="1"/>
</dbReference>
<dbReference type="OrthoDB" id="2307034at2759"/>
<dbReference type="SUPFAM" id="SSF69065">
    <property type="entry name" value="RNase III domain-like"/>
    <property type="match status" value="1"/>
</dbReference>
<dbReference type="GO" id="GO:0003723">
    <property type="term" value="F:RNA binding"/>
    <property type="evidence" value="ECO:0007669"/>
    <property type="project" value="InterPro"/>
</dbReference>
<dbReference type="InterPro" id="IPR035979">
    <property type="entry name" value="RBD_domain_sf"/>
</dbReference>
<sequence length="327" mass="37614">MSPPSCSAYIGGFTQETTEDMVSTEFSHFADIVNCEKKTGLNGCYFKITFIDISTARKAVNQYVWQVGYIFGYTIFGSMYESQFTHPLIEYPQTLMKTSYFPHPSSLISLEDRQLLSNVLTPKIYSNFEEKFKDPIGIKFGWIKYYKLSPLRRKQQKLYQDLPTFNPTNNIEENNSLLSWLGDASLNTEIMNYVYKFSLSYYLTSDDLDSICSCLKSNITLAFLARFLGLSTQAGLIGYIDKRDSDLIEAYIGALTLKAGSNSKLASNIIIEFVHRTLGGLFRKLIQNRNFFSHPHLSIDRKIEYHITLINYFYSVDDSFVWYSGQF</sequence>
<gene>
    <name evidence="2" type="ORF">RirG_210650</name>
</gene>
<evidence type="ECO:0000313" key="3">
    <source>
        <dbReference type="Proteomes" id="UP000022910"/>
    </source>
</evidence>
<accession>A0A015IIR3</accession>
<feature type="domain" description="RRM" evidence="1">
    <location>
        <begin position="9"/>
        <end position="62"/>
    </location>
</feature>
<dbReference type="Proteomes" id="UP000022910">
    <property type="component" value="Unassembled WGS sequence"/>
</dbReference>
<dbReference type="Gene3D" id="3.30.70.330">
    <property type="match status" value="1"/>
</dbReference>
<evidence type="ECO:0000313" key="2">
    <source>
        <dbReference type="EMBL" id="EXX57052.1"/>
    </source>
</evidence>
<keyword evidence="3" id="KW-1185">Reference proteome</keyword>
<dbReference type="HOGENOM" id="CLU_850323_0_0_1"/>
<comment type="caution">
    <text evidence="2">The sequence shown here is derived from an EMBL/GenBank/DDBJ whole genome shotgun (WGS) entry which is preliminary data.</text>
</comment>
<protein>
    <recommendedName>
        <fullName evidence="1">RRM domain-containing protein</fullName>
    </recommendedName>
</protein>
<dbReference type="CDD" id="cd00590">
    <property type="entry name" value="RRM_SF"/>
    <property type="match status" value="1"/>
</dbReference>